<reference evidence="2 3" key="1">
    <citation type="submission" date="2017-05" db="EMBL/GenBank/DDBJ databases">
        <authorList>
            <person name="Varghese N."/>
            <person name="Submissions S."/>
        </authorList>
    </citation>
    <scope>NUCLEOTIDE SEQUENCE [LARGE SCALE GENOMIC DNA]</scope>
    <source>
        <strain evidence="2 3">DSM 15949</strain>
    </source>
</reference>
<dbReference type="InterPro" id="IPR009560">
    <property type="entry name" value="DUF1176"/>
</dbReference>
<evidence type="ECO:0000313" key="2">
    <source>
        <dbReference type="EMBL" id="SMP07809.1"/>
    </source>
</evidence>
<evidence type="ECO:0000256" key="1">
    <source>
        <dbReference type="SAM" id="MobiDB-lite"/>
    </source>
</evidence>
<feature type="region of interest" description="Disordered" evidence="1">
    <location>
        <begin position="221"/>
        <end position="259"/>
    </location>
</feature>
<gene>
    <name evidence="2" type="ORF">SAMN06265374_0892</name>
</gene>
<evidence type="ECO:0000313" key="3">
    <source>
        <dbReference type="Proteomes" id="UP001157914"/>
    </source>
</evidence>
<evidence type="ECO:0008006" key="4">
    <source>
        <dbReference type="Google" id="ProtNLM"/>
    </source>
</evidence>
<dbReference type="Pfam" id="PF06674">
    <property type="entry name" value="DUF1176"/>
    <property type="match status" value="1"/>
</dbReference>
<comment type="caution">
    <text evidence="2">The sequence shown here is derived from an EMBL/GenBank/DDBJ whole genome shotgun (WGS) entry which is preliminary data.</text>
</comment>
<organism evidence="2 3">
    <name type="scientific">Roseibium denhamense</name>
    <dbReference type="NCBI Taxonomy" id="76305"/>
    <lineage>
        <taxon>Bacteria</taxon>
        <taxon>Pseudomonadati</taxon>
        <taxon>Pseudomonadota</taxon>
        <taxon>Alphaproteobacteria</taxon>
        <taxon>Hyphomicrobiales</taxon>
        <taxon>Stappiaceae</taxon>
        <taxon>Roseibium</taxon>
    </lineage>
</organism>
<feature type="compositionally biased region" description="Low complexity" evidence="1">
    <location>
        <begin position="235"/>
        <end position="254"/>
    </location>
</feature>
<feature type="compositionally biased region" description="Polar residues" evidence="1">
    <location>
        <begin position="222"/>
        <end position="233"/>
    </location>
</feature>
<protein>
    <recommendedName>
        <fullName evidence="4">DUF1176 domain-containing protein</fullName>
    </recommendedName>
</protein>
<keyword evidence="3" id="KW-1185">Reference proteome</keyword>
<accession>A0ABY1NFD1</accession>
<proteinExistence type="predicted"/>
<sequence length="437" mass="46573">MLLPGTVKGGPVHGFDFTEAFGIVKAQALKGVKTLLKRNYLAAVAGSLLWGPAPAAAELAKTQFYEWTARCNSDNYCIAETAGTGTSGEAFRLKIERGAKPGSPVYVTFKPVTKLETGMTARIEVSSGEENYGFFGKAGKIYKGNEMTFSGAADRPLVENLRLGSTAAVQIEFGGSAGTKAYTVSLKGITQALLKIDDAQGRIGRGDAIVAWGGLAADSGPHTLNGTAPQSSDGAVAKAPAEAAPAVRENAAAADDLPPPVMPSQDVANNSPDTGNGMVYDLGRIPDSVQMMGYRTLDCRLDEVVPAFGARVIAEGDVELWIVPCQMADANVPYYMATHIPFNPSLDEWQEFETPPGFNQPNHALVNNLVYDTATGQVTGTTYYSPNYDCGSFERHEMEAESGQYILIEYLEKTNCDGIQGPAEGWPLSWTIDEMGQ</sequence>
<dbReference type="EMBL" id="FXTT01000001">
    <property type="protein sequence ID" value="SMP07809.1"/>
    <property type="molecule type" value="Genomic_DNA"/>
</dbReference>
<name>A0ABY1NFD1_9HYPH</name>
<dbReference type="Proteomes" id="UP001157914">
    <property type="component" value="Unassembled WGS sequence"/>
</dbReference>